<gene>
    <name evidence="4" type="ORF">GMD42_03585</name>
</gene>
<proteinExistence type="predicted"/>
<dbReference type="Proteomes" id="UP000462362">
    <property type="component" value="Unassembled WGS sequence"/>
</dbReference>
<organism evidence="4 5">
    <name type="scientific">Parasutterella excrementihominis</name>
    <dbReference type="NCBI Taxonomy" id="487175"/>
    <lineage>
        <taxon>Bacteria</taxon>
        <taxon>Pseudomonadati</taxon>
        <taxon>Pseudomonadota</taxon>
        <taxon>Betaproteobacteria</taxon>
        <taxon>Burkholderiales</taxon>
        <taxon>Sutterellaceae</taxon>
        <taxon>Parasutterella</taxon>
    </lineage>
</organism>
<dbReference type="Pfam" id="PF01501">
    <property type="entry name" value="Glyco_transf_8"/>
    <property type="match status" value="1"/>
</dbReference>
<keyword evidence="1" id="KW-0328">Glycosyltransferase</keyword>
<dbReference type="RefSeq" id="WP_008811133.1">
    <property type="nucleotide sequence ID" value="NZ_CAKVUT010000268.1"/>
</dbReference>
<dbReference type="InterPro" id="IPR002495">
    <property type="entry name" value="Glyco_trans_8"/>
</dbReference>
<dbReference type="PANTHER" id="PTHR13778">
    <property type="entry name" value="GLYCOSYLTRANSFERASE 8 DOMAIN-CONTAINING PROTEIN"/>
    <property type="match status" value="1"/>
</dbReference>
<dbReference type="InterPro" id="IPR029044">
    <property type="entry name" value="Nucleotide-diphossugar_trans"/>
</dbReference>
<dbReference type="InterPro" id="IPR050748">
    <property type="entry name" value="Glycosyltrans_8_dom-fam"/>
</dbReference>
<evidence type="ECO:0000313" key="5">
    <source>
        <dbReference type="Proteomes" id="UP000462362"/>
    </source>
</evidence>
<keyword evidence="2 4" id="KW-0808">Transferase</keyword>
<name>A0A6I3S350_9BURK</name>
<accession>A0A6I3S350</accession>
<dbReference type="SUPFAM" id="SSF53448">
    <property type="entry name" value="Nucleotide-diphospho-sugar transferases"/>
    <property type="match status" value="1"/>
</dbReference>
<dbReference type="EMBL" id="WNCL01000007">
    <property type="protein sequence ID" value="MTU42719.1"/>
    <property type="molecule type" value="Genomic_DNA"/>
</dbReference>
<dbReference type="Gene3D" id="3.90.550.10">
    <property type="entry name" value="Spore Coat Polysaccharide Biosynthesis Protein SpsA, Chain A"/>
    <property type="match status" value="1"/>
</dbReference>
<dbReference type="PANTHER" id="PTHR13778:SF47">
    <property type="entry name" value="LIPOPOLYSACCHARIDE 1,3-GALACTOSYLTRANSFERASE"/>
    <property type="match status" value="1"/>
</dbReference>
<protein>
    <submittedName>
        <fullName evidence="4">Glycosyltransferase family 8 protein</fullName>
    </submittedName>
</protein>
<dbReference type="CDD" id="cd04194">
    <property type="entry name" value="GT8_A4GalT_like"/>
    <property type="match status" value="1"/>
</dbReference>
<reference evidence="4 5" key="1">
    <citation type="journal article" date="2019" name="Nat. Med.">
        <title>A library of human gut bacterial isolates paired with longitudinal multiomics data enables mechanistic microbiome research.</title>
        <authorList>
            <person name="Poyet M."/>
            <person name="Groussin M."/>
            <person name="Gibbons S.M."/>
            <person name="Avila-Pacheco J."/>
            <person name="Jiang X."/>
            <person name="Kearney S.M."/>
            <person name="Perrotta A.R."/>
            <person name="Berdy B."/>
            <person name="Zhao S."/>
            <person name="Lieberman T.D."/>
            <person name="Swanson P.K."/>
            <person name="Smith M."/>
            <person name="Roesemann S."/>
            <person name="Alexander J.E."/>
            <person name="Rich S.A."/>
            <person name="Livny J."/>
            <person name="Vlamakis H."/>
            <person name="Clish C."/>
            <person name="Bullock K."/>
            <person name="Deik A."/>
            <person name="Scott J."/>
            <person name="Pierce K.A."/>
            <person name="Xavier R.J."/>
            <person name="Alm E.J."/>
        </authorList>
    </citation>
    <scope>NUCLEOTIDE SEQUENCE [LARGE SCALE GENOMIC DNA]</scope>
    <source>
        <strain evidence="4 5">BIOML-A2</strain>
    </source>
</reference>
<dbReference type="AlphaFoldDB" id="A0A6I3S350"/>
<evidence type="ECO:0000256" key="1">
    <source>
        <dbReference type="ARBA" id="ARBA00022676"/>
    </source>
</evidence>
<evidence type="ECO:0000313" key="4">
    <source>
        <dbReference type="EMBL" id="MTU42719.1"/>
    </source>
</evidence>
<dbReference type="GO" id="GO:0046872">
    <property type="term" value="F:metal ion binding"/>
    <property type="evidence" value="ECO:0007669"/>
    <property type="project" value="UniProtKB-KW"/>
</dbReference>
<dbReference type="GO" id="GO:0016757">
    <property type="term" value="F:glycosyltransferase activity"/>
    <property type="evidence" value="ECO:0007669"/>
    <property type="project" value="UniProtKB-KW"/>
</dbReference>
<sequence length="341" mass="39102">MTTETEKLPSIVSSVLIPRKDKNVKEALDVFFCFDDAFCLPTGISAFSVLENNKTLPLNVHLVGVDVSDKNLDYFKQLNCSPNSEILFHSLTAKECEKITASRSTLHFPPASFIRIFLPELFPALSKMLYLDGDTLCVGSLKELADLDLKGKLAAVVLDIKAKDGSSVRHGRRDFNSGMMLINVKPYVESDIAQKTLTVLENNRQYKSPDQMALNDALEDRRVILPKKFNFIQELTVHGEQDQDRPTDSVIIHYANRSKPWTEAFSTRLYQKYYGSSPWKGFSKELVYKKDPNSIRRYALWHLKNKDFGRFTKLLLIYLSVLIERKKRKLSKKNRTLEIKK</sequence>
<comment type="caution">
    <text evidence="4">The sequence shown here is derived from an EMBL/GenBank/DDBJ whole genome shotgun (WGS) entry which is preliminary data.</text>
</comment>
<keyword evidence="3" id="KW-0479">Metal-binding</keyword>
<evidence type="ECO:0000256" key="3">
    <source>
        <dbReference type="ARBA" id="ARBA00022723"/>
    </source>
</evidence>
<evidence type="ECO:0000256" key="2">
    <source>
        <dbReference type="ARBA" id="ARBA00022679"/>
    </source>
</evidence>